<dbReference type="InterPro" id="IPR032675">
    <property type="entry name" value="LRR_dom_sf"/>
</dbReference>
<comment type="caution">
    <text evidence="1">The sequence shown here is derived from an EMBL/GenBank/DDBJ whole genome shotgun (WGS) entry which is preliminary data.</text>
</comment>
<evidence type="ECO:0000313" key="2">
    <source>
        <dbReference type="Proteomes" id="UP000265618"/>
    </source>
</evidence>
<organism evidence="1 2">
    <name type="scientific">Kipferlia bialata</name>
    <dbReference type="NCBI Taxonomy" id="797122"/>
    <lineage>
        <taxon>Eukaryota</taxon>
        <taxon>Metamonada</taxon>
        <taxon>Carpediemonas-like organisms</taxon>
        <taxon>Kipferlia</taxon>
    </lineage>
</organism>
<dbReference type="Gene3D" id="3.80.10.10">
    <property type="entry name" value="Ribonuclease Inhibitor"/>
    <property type="match status" value="1"/>
</dbReference>
<dbReference type="SUPFAM" id="SSF52047">
    <property type="entry name" value="RNI-like"/>
    <property type="match status" value="1"/>
</dbReference>
<proteinExistence type="predicted"/>
<name>A0A9K3CPB5_9EUKA</name>
<dbReference type="EMBL" id="BDIP01000123">
    <property type="protein sequence ID" value="GIQ80207.1"/>
    <property type="molecule type" value="Genomic_DNA"/>
</dbReference>
<dbReference type="AlphaFoldDB" id="A0A9K3CPB5"/>
<accession>A0A9K3CPB5</accession>
<sequence>MDRTSPQPVLRALWASLEKSHMPPSAPSSGTQVCAWEQERKPEKKAPALKLSEAKQALIDRFEDQQENLVVLSGFKSAHSLLFDLHNYASKIDRSDPRQTKEGETYLIALPMLSCILRNQGIFMASRAKLSAAKVIPVPKEAGSGNPKAPGPAPSNDWSSCRHLDLSRLGTEGLEALLPLLRRLRRLEHLDLTGCGLTPASVSVMCHGCMAHLATLTLTGNNALTQTHIHTVSTSLSTVSVVCEGQDTVPIPGIPME</sequence>
<protein>
    <submittedName>
        <fullName evidence="1">Uncharacterized protein</fullName>
    </submittedName>
</protein>
<dbReference type="Proteomes" id="UP000265618">
    <property type="component" value="Unassembled WGS sequence"/>
</dbReference>
<keyword evidence="2" id="KW-1185">Reference proteome</keyword>
<evidence type="ECO:0000313" key="1">
    <source>
        <dbReference type="EMBL" id="GIQ80207.1"/>
    </source>
</evidence>
<gene>
    <name evidence="1" type="ORF">KIPB_000967</name>
</gene>
<reference evidence="1 2" key="1">
    <citation type="journal article" date="2018" name="PLoS ONE">
        <title>The draft genome of Kipferlia bialata reveals reductive genome evolution in fornicate parasites.</title>
        <authorList>
            <person name="Tanifuji G."/>
            <person name="Takabayashi S."/>
            <person name="Kume K."/>
            <person name="Takagi M."/>
            <person name="Nakayama T."/>
            <person name="Kamikawa R."/>
            <person name="Inagaki Y."/>
            <person name="Hashimoto T."/>
        </authorList>
    </citation>
    <scope>NUCLEOTIDE SEQUENCE [LARGE SCALE GENOMIC DNA]</scope>
    <source>
        <strain evidence="1">NY0173</strain>
    </source>
</reference>